<feature type="binding site" evidence="6">
    <location>
        <position position="280"/>
    </location>
    <ligand>
        <name>ATP</name>
        <dbReference type="ChEBI" id="CHEBI:30616"/>
    </ligand>
</feature>
<accession>A0A0D2UPV5</accession>
<dbReference type="AlphaFoldDB" id="A0A0D2UPV5"/>
<evidence type="ECO:0000313" key="9">
    <source>
        <dbReference type="Proteomes" id="UP000008743"/>
    </source>
</evidence>
<dbReference type="eggNOG" id="KOG1187">
    <property type="taxonomic scope" value="Eukaryota"/>
</dbReference>
<dbReference type="PROSITE" id="PS00108">
    <property type="entry name" value="PROTEIN_KINASE_ST"/>
    <property type="match status" value="1"/>
</dbReference>
<dbReference type="STRING" id="595528.A0A0D2UPV5"/>
<evidence type="ECO:0000259" key="7">
    <source>
        <dbReference type="PROSITE" id="PS50011"/>
    </source>
</evidence>
<dbReference type="InterPro" id="IPR051824">
    <property type="entry name" value="LRR_Rcpt-Like_S/T_Kinase"/>
</dbReference>
<keyword evidence="5 6" id="KW-0067">ATP-binding</keyword>
<dbReference type="InterPro" id="IPR001611">
    <property type="entry name" value="Leu-rich_rpt"/>
</dbReference>
<keyword evidence="2" id="KW-0433">Leucine-rich repeat</keyword>
<dbReference type="SUPFAM" id="SSF56112">
    <property type="entry name" value="Protein kinase-like (PK-like)"/>
    <property type="match status" value="1"/>
</dbReference>
<dbReference type="GO" id="GO:0004674">
    <property type="term" value="F:protein serine/threonine kinase activity"/>
    <property type="evidence" value="ECO:0007669"/>
    <property type="project" value="UniProtKB-KW"/>
</dbReference>
<name>A0A0D2UPV5_CAPO3</name>
<keyword evidence="1" id="KW-0723">Serine/threonine-protein kinase</keyword>
<dbReference type="SMART" id="SM00368">
    <property type="entry name" value="LRR_RI"/>
    <property type="match status" value="4"/>
</dbReference>
<evidence type="ECO:0000256" key="3">
    <source>
        <dbReference type="ARBA" id="ARBA00022737"/>
    </source>
</evidence>
<protein>
    <submittedName>
        <fullName evidence="8">TKL/IRAK protein kinase</fullName>
    </submittedName>
</protein>
<dbReference type="InterPro" id="IPR032675">
    <property type="entry name" value="LRR_dom_sf"/>
</dbReference>
<reference evidence="9" key="1">
    <citation type="submission" date="2011-02" db="EMBL/GenBank/DDBJ databases">
        <title>The Genome Sequence of Capsaspora owczarzaki ATCC 30864.</title>
        <authorList>
            <person name="Russ C."/>
            <person name="Cuomo C."/>
            <person name="Burger G."/>
            <person name="Gray M.W."/>
            <person name="Holland P.W.H."/>
            <person name="King N."/>
            <person name="Lang F.B.F."/>
            <person name="Roger A.J."/>
            <person name="Ruiz-Trillo I."/>
            <person name="Young S.K."/>
            <person name="Zeng Q."/>
            <person name="Gargeya S."/>
            <person name="Alvarado L."/>
            <person name="Berlin A."/>
            <person name="Chapman S.B."/>
            <person name="Chen Z."/>
            <person name="Freedman E."/>
            <person name="Gellesch M."/>
            <person name="Goldberg J."/>
            <person name="Griggs A."/>
            <person name="Gujja S."/>
            <person name="Heilman E."/>
            <person name="Heiman D."/>
            <person name="Howarth C."/>
            <person name="Mehta T."/>
            <person name="Neiman D."/>
            <person name="Pearson M."/>
            <person name="Roberts A."/>
            <person name="Saif S."/>
            <person name="Shea T."/>
            <person name="Shenoy N."/>
            <person name="Sisk P."/>
            <person name="Stolte C."/>
            <person name="Sykes S."/>
            <person name="White J."/>
            <person name="Yandava C."/>
            <person name="Haas B."/>
            <person name="Nusbaum C."/>
            <person name="Birren B."/>
        </authorList>
    </citation>
    <scope>NUCLEOTIDE SEQUENCE</scope>
    <source>
        <strain evidence="9">ATCC 30864</strain>
    </source>
</reference>
<dbReference type="PROSITE" id="PS50011">
    <property type="entry name" value="PROTEIN_KINASE_DOM"/>
    <property type="match status" value="1"/>
</dbReference>
<dbReference type="PROSITE" id="PS00107">
    <property type="entry name" value="PROTEIN_KINASE_ATP"/>
    <property type="match status" value="1"/>
</dbReference>
<dbReference type="Pfam" id="PF13516">
    <property type="entry name" value="LRR_6"/>
    <property type="match status" value="2"/>
</dbReference>
<dbReference type="InterPro" id="IPR008271">
    <property type="entry name" value="Ser/Thr_kinase_AS"/>
</dbReference>
<dbReference type="InterPro" id="IPR017441">
    <property type="entry name" value="Protein_kinase_ATP_BS"/>
</dbReference>
<keyword evidence="9" id="KW-1185">Reference proteome</keyword>
<dbReference type="PANTHER" id="PTHR48006:SF86">
    <property type="entry name" value="PROTEIN KINASE DOMAIN-CONTAINING PROTEIN"/>
    <property type="match status" value="1"/>
</dbReference>
<dbReference type="InParanoid" id="A0A0D2UPV5"/>
<dbReference type="PhylomeDB" id="A0A0D2UPV5"/>
<evidence type="ECO:0000256" key="6">
    <source>
        <dbReference type="PROSITE-ProRule" id="PRU10141"/>
    </source>
</evidence>
<evidence type="ECO:0000256" key="1">
    <source>
        <dbReference type="ARBA" id="ARBA00022527"/>
    </source>
</evidence>
<sequence>MPSFQNMTPKQLEVYYQVVAVKSDRLGLNGSKIGDEGAQVIAKFLKKNTTPKELYLRQNQITDAGVQAIAKALKVNTSVQWLILNQNQISDIGAKALAEALKVNKTLTFLGLEENLLTKAGIAALRHSGNATCKLEHFYCGRLDNQRVPAPADLKQMEERAEASANARSAVDLADKNQKLRSKLEARDRELQESRSELATNELKLQQLQSYLTSALDRIVVLECNQLPVGASPNFDGPIPQIPLATLFAAANNFADPPLGEGAFGRVYSGFIPGPRIAIKRLSAESKQGKDEFKSELDSLSKFRHPNIIAILSFAEEGDERCLVYEFMSNGSVRDRLSRKNGTPPLTWAQRYRIATDVARGMHYVQTAFPDHALFHLDLKTSNVLLDAHFNAKVSDFGLVRVAQHLDDVSYLRTQNRQGTTAYMCPDLLEEGRITIKTDVYAFGMILLELVTGMKAAAKLKSDSRKALKADKFVGLVDSTIKEDGQGIKEVVSLALECLDEAANDRPSFGGLLATLDA</sequence>
<proteinExistence type="predicted"/>
<dbReference type="Gene3D" id="3.30.200.20">
    <property type="entry name" value="Phosphorylase Kinase, domain 1"/>
    <property type="match status" value="1"/>
</dbReference>
<evidence type="ECO:0000256" key="5">
    <source>
        <dbReference type="ARBA" id="ARBA00022840"/>
    </source>
</evidence>
<dbReference type="InterPro" id="IPR011009">
    <property type="entry name" value="Kinase-like_dom_sf"/>
</dbReference>
<dbReference type="EMBL" id="KE346373">
    <property type="protein sequence ID" value="KJE97031.1"/>
    <property type="molecule type" value="Genomic_DNA"/>
</dbReference>
<evidence type="ECO:0000256" key="4">
    <source>
        <dbReference type="ARBA" id="ARBA00022741"/>
    </source>
</evidence>
<dbReference type="SUPFAM" id="SSF52047">
    <property type="entry name" value="RNI-like"/>
    <property type="match status" value="1"/>
</dbReference>
<dbReference type="Proteomes" id="UP000008743">
    <property type="component" value="Unassembled WGS sequence"/>
</dbReference>
<dbReference type="PANTHER" id="PTHR48006">
    <property type="entry name" value="LEUCINE-RICH REPEAT-CONTAINING PROTEIN DDB_G0281931-RELATED"/>
    <property type="match status" value="1"/>
</dbReference>
<evidence type="ECO:0000313" key="8">
    <source>
        <dbReference type="EMBL" id="KJE97031.1"/>
    </source>
</evidence>
<dbReference type="InterPro" id="IPR001245">
    <property type="entry name" value="Ser-Thr/Tyr_kinase_cat_dom"/>
</dbReference>
<dbReference type="InterPro" id="IPR000719">
    <property type="entry name" value="Prot_kinase_dom"/>
</dbReference>
<dbReference type="Gene3D" id="3.80.10.10">
    <property type="entry name" value="Ribonuclease Inhibitor"/>
    <property type="match status" value="1"/>
</dbReference>
<organism evidence="8 9">
    <name type="scientific">Capsaspora owczarzaki (strain ATCC 30864)</name>
    <dbReference type="NCBI Taxonomy" id="595528"/>
    <lineage>
        <taxon>Eukaryota</taxon>
        <taxon>Filasterea</taxon>
        <taxon>Capsaspora</taxon>
    </lineage>
</organism>
<dbReference type="OrthoDB" id="2013833at2759"/>
<feature type="domain" description="Protein kinase" evidence="7">
    <location>
        <begin position="253"/>
        <end position="518"/>
    </location>
</feature>
<dbReference type="GO" id="GO:0005524">
    <property type="term" value="F:ATP binding"/>
    <property type="evidence" value="ECO:0007669"/>
    <property type="project" value="UniProtKB-UniRule"/>
</dbReference>
<evidence type="ECO:0000256" key="2">
    <source>
        <dbReference type="ARBA" id="ARBA00022614"/>
    </source>
</evidence>
<keyword evidence="8" id="KW-0808">Transferase</keyword>
<keyword evidence="3" id="KW-0677">Repeat</keyword>
<keyword evidence="8" id="KW-0418">Kinase</keyword>
<dbReference type="Gene3D" id="1.10.510.10">
    <property type="entry name" value="Transferase(Phosphotransferase) domain 1"/>
    <property type="match status" value="1"/>
</dbReference>
<gene>
    <name evidence="8" type="ORF">CAOG_007517</name>
</gene>
<keyword evidence="4 6" id="KW-0547">Nucleotide-binding</keyword>
<dbReference type="Pfam" id="PF07714">
    <property type="entry name" value="PK_Tyr_Ser-Thr"/>
    <property type="match status" value="1"/>
</dbReference>
<dbReference type="SMART" id="SM00220">
    <property type="entry name" value="S_TKc"/>
    <property type="match status" value="1"/>
</dbReference>